<proteinExistence type="predicted"/>
<keyword evidence="4" id="KW-0472">Membrane</keyword>
<dbReference type="InterPro" id="IPR013320">
    <property type="entry name" value="ConA-like_dom_sf"/>
</dbReference>
<evidence type="ECO:0000256" key="3">
    <source>
        <dbReference type="ARBA" id="ARBA00022729"/>
    </source>
</evidence>
<comment type="subcellular location">
    <subcellularLocation>
        <location evidence="1">Membrane</location>
        <topology evidence="1">Single-pass type I membrane protein</topology>
    </subcellularLocation>
</comment>
<feature type="domain" description="LamG-like jellyroll fold" evidence="7">
    <location>
        <begin position="586"/>
        <end position="729"/>
    </location>
</feature>
<keyword evidence="5" id="KW-1015">Disulfide bond</keyword>
<dbReference type="RefSeq" id="WP_308710797.1">
    <property type="nucleotide sequence ID" value="NZ_JAVHUY010000002.1"/>
</dbReference>
<name>A0ABU0ZAY4_9ACTN</name>
<dbReference type="InterPro" id="IPR013784">
    <property type="entry name" value="Carb-bd-like_fold"/>
</dbReference>
<keyword evidence="3" id="KW-0732">Signal</keyword>
<evidence type="ECO:0000313" key="9">
    <source>
        <dbReference type="Proteomes" id="UP001230908"/>
    </source>
</evidence>
<dbReference type="InterPro" id="IPR006558">
    <property type="entry name" value="LamG-like"/>
</dbReference>
<keyword evidence="2" id="KW-0812">Transmembrane</keyword>
<dbReference type="Pfam" id="PF13620">
    <property type="entry name" value="CarboxypepD_reg"/>
    <property type="match status" value="4"/>
</dbReference>
<dbReference type="SUPFAM" id="SSF49899">
    <property type="entry name" value="Concanavalin A-like lectins/glucanases"/>
    <property type="match status" value="1"/>
</dbReference>
<dbReference type="Gene3D" id="2.60.40.1120">
    <property type="entry name" value="Carboxypeptidase-like, regulatory domain"/>
    <property type="match status" value="4"/>
</dbReference>
<dbReference type="PANTHER" id="PTHR13055">
    <property type="entry name" value="TUMOR ENDOTHELIAL MARKER 7 RELATED"/>
    <property type="match status" value="1"/>
</dbReference>
<dbReference type="EMBL" id="JAVHUY010000002">
    <property type="protein sequence ID" value="MDQ7903531.1"/>
    <property type="molecule type" value="Genomic_DNA"/>
</dbReference>
<sequence length="1947" mass="202758">MRTAEGGGLVARDEEGREVFSAPAPLMWDSSVEAPDKGVTAQRAQPKGTGAEPPGISARDGRRLAVMPVRVENGGLIITPDQKILADPAARLPIFIDPSWTASLSGSAWTSVWSKSPSSSFWQNSSALQNGSTYGSAGAGRTEDCSGCADHIVRSLFRMDTTKVRGKQILAAEFRIEQRHAWTCSPKSNAKLWLTGAISSGTTWNRQPTWYGDQTAQTAANRKVGAAHGCAGTGTVEFNVKSMVTKAAAGKWTTLTVGLRALDEGSKNQWKRFNHSSPKLAITYNTPPNAPGSRFSDAKDCATGTARPYVRTLTPALAGKQSDPDGDQGLTTSFYWWPSGGSRSETNKVSKAAGNNTSVAATVPAGRLADGGTYVWQARTADAHSSGAWSATCEFTVDVTAPGAPSDVTSADYPEDSPTTPARGGVGLAGEFEFSPPSAGASEVVGYAWSLDDSVQPSAATQVTATAAHTATVTFTPVRDGVHTMYVWARDRAGWYTPSAVPYTFKVKAGAGPAAHWMFDEASGNAADATGHGNTVTPSAGVTRTPGRSGVGKALDFNGSAQALTGGPVMTPHPDTEVPIQVRTDSSFTVTAWVRVPSTTGVTGIRTAVAADATRRSPFMLAYHGDVNKWRFSMTDADSDSSGLYHAYSDATAAAGRWTHLAGVFDVSTRQMKIYVNGQLQSSTATLPSAFNTSGVLTIGRRMWNGGADSFFTGSVDEVRLYNYAVPAAQLLALALPLPPSITLPGGDSVPVGTAATAVIGAGGDTNVTSYKYSIGSTALNQIGTATNPGATVTIPLPTADPGTVSVYAVAVDGSGRQSPTYQVAQLRVVAPATLSGFVTDADFNPLPGAVVTVESTGRSAAAVADGSYTVSGFSAGTYTVRAAYGGACGLVAVLPGVEISGDTLLDLMLTPVTDGLGYTCATQNTAFSPVNDTVLALAGDDAVAQVGIPFAFPFYGASYRSAWVDTNGMLSFTDPGGSHPYDGTTLPAPAEPNAVVAPFWDDLVVDAQSSVRTAATGTGEAARFTVEWRNVHRKDSTTQRLSFEVTLAPDGTVTTNYDSLDNDAERGIEAAVGIEAPAGEDGFTFSRNQAALTSGRAVVFDHPEAQSPIDVYDLSGTLVNASGTPVVGATVTLDPSGLTTTTGAGGAWRFDDLVADSYTVTSTVGGRCRSMARAQVELAGDTVRNLQLGPDHGGLGYACATGAASFVPATTVLPLTGDDAATQVTMPFPITFHGRQYTTGWVHTNGMVSFGDVSGLPDTYANPTMPTAAAPNAVVAPFWDDFQVDAPASVLTLTQGAAPNRSFAVEWRNVGFRPSSAERVTFEVIFHEDGRIAFHYGPGMTSPTQQGGAATIGLENASGTVAALYSFHEATFLSNSSIVYTPAPAGTVSGTLTTAVTGMPVSGATVTLNPGGRTATTGADGGFQLTGLPVGEYTLAASTGDNRCAGQYAKQTINHPGGTSDVDLSLMLDGDEFGYECAAGPQTFVPGDITEGWTGDETVWQKNPPFPVKLYGNTYTSAWISANGLVSFKDPTFFGWIGSIPSPIPSPAAEGVPNAAVYVHWDDWVVDSQARIATKVSGTTPNRQWVVEWRNVHHFEDPTARATFEVIFHENGAITFAYADITATSGLERGSGAMVGIENASGTIGFQYLFKETWLASGQGVSFTPTPPGAGTVSGTVTCQDSPVPGATVAVSGQSATTGADGGYEFPNLPAGTYAVVATLPSGNCRGSKVTQITVGTNTQIDADFPAGVTASGAGYTLAEQAVPYTPIGGTVLPLTGDEAYGQVSLPFPVTLYGQSYNTGWVDTNGLVAFIDPGEPSSDAWPIPSPEGPEEPNAAIYPFWHDWVVDTNASIRTATAGTAPNRQYIVEWRNVHSYEDPTTRVTFQLILDETGGFRFAYADIDGTYLELGGGATIGIENADGTIALQYTYRQPVLRPGTGIRITPPTS</sequence>
<evidence type="ECO:0000313" key="8">
    <source>
        <dbReference type="EMBL" id="MDQ7903531.1"/>
    </source>
</evidence>
<keyword evidence="4" id="KW-1133">Transmembrane helix</keyword>
<evidence type="ECO:0000256" key="2">
    <source>
        <dbReference type="ARBA" id="ARBA00022692"/>
    </source>
</evidence>
<evidence type="ECO:0000256" key="1">
    <source>
        <dbReference type="ARBA" id="ARBA00004479"/>
    </source>
</evidence>
<evidence type="ECO:0000256" key="6">
    <source>
        <dbReference type="SAM" id="MobiDB-lite"/>
    </source>
</evidence>
<evidence type="ECO:0000256" key="5">
    <source>
        <dbReference type="ARBA" id="ARBA00023157"/>
    </source>
</evidence>
<feature type="region of interest" description="Disordered" evidence="6">
    <location>
        <begin position="30"/>
        <end position="58"/>
    </location>
</feature>
<evidence type="ECO:0000256" key="4">
    <source>
        <dbReference type="ARBA" id="ARBA00022989"/>
    </source>
</evidence>
<dbReference type="SMART" id="SM00560">
    <property type="entry name" value="LamGL"/>
    <property type="match status" value="1"/>
</dbReference>
<protein>
    <submittedName>
        <fullName evidence="8">Carboxypeptidase regulatory-like domain-containing protein</fullName>
    </submittedName>
</protein>
<accession>A0ABU0ZAY4</accession>
<dbReference type="Gene3D" id="2.60.120.200">
    <property type="match status" value="1"/>
</dbReference>
<dbReference type="Proteomes" id="UP001230908">
    <property type="component" value="Unassembled WGS sequence"/>
</dbReference>
<keyword evidence="9" id="KW-1185">Reference proteome</keyword>
<evidence type="ECO:0000259" key="7">
    <source>
        <dbReference type="SMART" id="SM00560"/>
    </source>
</evidence>
<dbReference type="Pfam" id="PF13385">
    <property type="entry name" value="Laminin_G_3"/>
    <property type="match status" value="1"/>
</dbReference>
<dbReference type="NCBIfam" id="NF033679">
    <property type="entry name" value="DNRLRE_dom"/>
    <property type="match status" value="1"/>
</dbReference>
<reference evidence="8 9" key="1">
    <citation type="submission" date="2023-08" db="EMBL/GenBank/DDBJ databases">
        <title>Phytohabitans sansha sp. nov., isolated from marine sediment.</title>
        <authorList>
            <person name="Zhao Y."/>
            <person name="Yi K."/>
        </authorList>
    </citation>
    <scope>NUCLEOTIDE SEQUENCE [LARGE SCALE GENOMIC DNA]</scope>
    <source>
        <strain evidence="8 9">ZYX-F-186</strain>
    </source>
</reference>
<dbReference type="InterPro" id="IPR031152">
    <property type="entry name" value="PLXDC"/>
</dbReference>
<dbReference type="PANTHER" id="PTHR13055:SF12">
    <property type="entry name" value="LD40707P"/>
    <property type="match status" value="1"/>
</dbReference>
<gene>
    <name evidence="8" type="ORF">RB614_03260</name>
</gene>
<comment type="caution">
    <text evidence="8">The sequence shown here is derived from an EMBL/GenBank/DDBJ whole genome shotgun (WGS) entry which is preliminary data.</text>
</comment>
<dbReference type="SUPFAM" id="SSF49452">
    <property type="entry name" value="Starch-binding domain-like"/>
    <property type="match status" value="4"/>
</dbReference>
<organism evidence="8 9">
    <name type="scientific">Phytohabitans maris</name>
    <dbReference type="NCBI Taxonomy" id="3071409"/>
    <lineage>
        <taxon>Bacteria</taxon>
        <taxon>Bacillati</taxon>
        <taxon>Actinomycetota</taxon>
        <taxon>Actinomycetes</taxon>
        <taxon>Micromonosporales</taxon>
        <taxon>Micromonosporaceae</taxon>
    </lineage>
</organism>